<keyword evidence="6" id="KW-1185">Reference proteome</keyword>
<dbReference type="AlphaFoldDB" id="A0A6J3K3Y2"/>
<dbReference type="InterPro" id="IPR029034">
    <property type="entry name" value="Cystine-knot_cytokine"/>
</dbReference>
<dbReference type="GO" id="GO:0005615">
    <property type="term" value="C:extracellular space"/>
    <property type="evidence" value="ECO:0007669"/>
    <property type="project" value="UniProtKB-ARBA"/>
</dbReference>
<dbReference type="GO" id="GO:0045087">
    <property type="term" value="P:innate immune response"/>
    <property type="evidence" value="ECO:0007669"/>
    <property type="project" value="TreeGrafter"/>
</dbReference>
<dbReference type="GO" id="GO:0008083">
    <property type="term" value="F:growth factor activity"/>
    <property type="evidence" value="ECO:0007669"/>
    <property type="project" value="TreeGrafter"/>
</dbReference>
<protein>
    <submittedName>
        <fullName evidence="7">Protein spaetzle-like</fullName>
    </submittedName>
</protein>
<dbReference type="PANTHER" id="PTHR23199">
    <property type="entry name" value="NEUROTROPHIN 1-RELATED"/>
    <property type="match status" value="1"/>
</dbReference>
<sequence length="229" mass="25619">MTSKIFILTKLCFLITLLMPQNIFVQSKDIYQSTIKLANRHKDDTIIFPGEKRHVPPACKGSTYCENVDSYPEDIVNRALRINESIKYLSSVDGVDIGQRLMPNDELSLCVADEQIIFPQSAENKDNEWKFIANQKNFKQGIRIEKCRTEGASCSVISGLAAGYETSCKQKFIFRELLSISENGSVAPDIFRFPASCCCFATLTGNLLTRMGIGQQSQITSTTAPIKNR</sequence>
<dbReference type="SUPFAM" id="SSF57501">
    <property type="entry name" value="Cystine-knot cytokines"/>
    <property type="match status" value="1"/>
</dbReference>
<dbReference type="GO" id="GO:0021556">
    <property type="term" value="P:central nervous system formation"/>
    <property type="evidence" value="ECO:0007669"/>
    <property type="project" value="TreeGrafter"/>
</dbReference>
<feature type="chain" id="PRO_5026985669" evidence="4">
    <location>
        <begin position="28"/>
        <end position="229"/>
    </location>
</feature>
<evidence type="ECO:0000256" key="2">
    <source>
        <dbReference type="ARBA" id="ARBA00023157"/>
    </source>
</evidence>
<evidence type="ECO:0000313" key="7">
    <source>
        <dbReference type="RefSeq" id="XP_033347240.1"/>
    </source>
</evidence>
<feature type="domain" description="Spaetzle" evidence="5">
    <location>
        <begin position="108"/>
        <end position="200"/>
    </location>
</feature>
<evidence type="ECO:0000313" key="6">
    <source>
        <dbReference type="Proteomes" id="UP000504631"/>
    </source>
</evidence>
<keyword evidence="1 4" id="KW-0732">Signal</keyword>
<feature type="signal peptide" evidence="4">
    <location>
        <begin position="1"/>
        <end position="27"/>
    </location>
</feature>
<dbReference type="Pfam" id="PF16077">
    <property type="entry name" value="Spaetzle"/>
    <property type="match status" value="1"/>
</dbReference>
<organism evidence="6 7">
    <name type="scientific">Bombus vosnesenskii</name>
    <dbReference type="NCBI Taxonomy" id="207650"/>
    <lineage>
        <taxon>Eukaryota</taxon>
        <taxon>Metazoa</taxon>
        <taxon>Ecdysozoa</taxon>
        <taxon>Arthropoda</taxon>
        <taxon>Hexapoda</taxon>
        <taxon>Insecta</taxon>
        <taxon>Pterygota</taxon>
        <taxon>Neoptera</taxon>
        <taxon>Endopterygota</taxon>
        <taxon>Hymenoptera</taxon>
        <taxon>Apocrita</taxon>
        <taxon>Aculeata</taxon>
        <taxon>Apoidea</taxon>
        <taxon>Anthophila</taxon>
        <taxon>Apidae</taxon>
        <taxon>Bombus</taxon>
        <taxon>Pyrobombus</taxon>
    </lineage>
</organism>
<dbReference type="PANTHER" id="PTHR23199:SF12">
    <property type="entry name" value="NEUROTROPHIN 1-RELATED"/>
    <property type="match status" value="1"/>
</dbReference>
<reference evidence="7" key="1">
    <citation type="submission" date="2025-08" db="UniProtKB">
        <authorList>
            <consortium name="RefSeq"/>
        </authorList>
    </citation>
    <scope>IDENTIFICATION</scope>
    <source>
        <tissue evidence="7">Muscle</tissue>
    </source>
</reference>
<dbReference type="RefSeq" id="XP_033347240.1">
    <property type="nucleotide sequence ID" value="XM_033491349.1"/>
</dbReference>
<proteinExistence type="predicted"/>
<keyword evidence="2" id="KW-1015">Disulfide bond</keyword>
<dbReference type="Proteomes" id="UP000504631">
    <property type="component" value="Unplaced"/>
</dbReference>
<evidence type="ECO:0000259" key="5">
    <source>
        <dbReference type="Pfam" id="PF16077"/>
    </source>
</evidence>
<gene>
    <name evidence="7" type="primary">LOC117232156</name>
</gene>
<keyword evidence="3" id="KW-0325">Glycoprotein</keyword>
<evidence type="ECO:0000256" key="4">
    <source>
        <dbReference type="SAM" id="SignalP"/>
    </source>
</evidence>
<dbReference type="FunFam" id="2.10.90.10:FF:000056">
    <property type="entry name" value="Protein spaetzle"/>
    <property type="match status" value="1"/>
</dbReference>
<dbReference type="GO" id="GO:0005121">
    <property type="term" value="F:Toll binding"/>
    <property type="evidence" value="ECO:0007669"/>
    <property type="project" value="TreeGrafter"/>
</dbReference>
<name>A0A6J3K3Y2_9HYME</name>
<dbReference type="GeneID" id="117232156"/>
<dbReference type="Gene3D" id="2.10.90.10">
    <property type="entry name" value="Cystine-knot cytokines"/>
    <property type="match status" value="1"/>
</dbReference>
<dbReference type="KEGG" id="bvk:117232156"/>
<accession>A0A6J3K3Y2</accession>
<evidence type="ECO:0000256" key="3">
    <source>
        <dbReference type="ARBA" id="ARBA00023180"/>
    </source>
</evidence>
<dbReference type="InterPro" id="IPR052444">
    <property type="entry name" value="Spz/Toll_ligand-like"/>
</dbReference>
<dbReference type="InterPro" id="IPR032104">
    <property type="entry name" value="Spaetzle"/>
</dbReference>
<evidence type="ECO:0000256" key="1">
    <source>
        <dbReference type="ARBA" id="ARBA00022729"/>
    </source>
</evidence>